<dbReference type="Pfam" id="PF02566">
    <property type="entry name" value="OsmC"/>
    <property type="match status" value="1"/>
</dbReference>
<dbReference type="EMBL" id="OCMF01000002">
    <property type="protein sequence ID" value="SOC80140.1"/>
    <property type="molecule type" value="Genomic_DNA"/>
</dbReference>
<dbReference type="OrthoDB" id="9807532at2"/>
<dbReference type="InterPro" id="IPR003718">
    <property type="entry name" value="OsmC/Ohr_fam"/>
</dbReference>
<dbReference type="Gene3D" id="3.30.300.20">
    <property type="match status" value="1"/>
</dbReference>
<dbReference type="AlphaFoldDB" id="A0A285X453"/>
<dbReference type="NCBIfam" id="TIGR03562">
    <property type="entry name" value="osmo_induc_OsmC"/>
    <property type="match status" value="1"/>
</dbReference>
<dbReference type="InterPro" id="IPR019904">
    <property type="entry name" value="Peroxiredoxin_OsmC"/>
</dbReference>
<dbReference type="RefSeq" id="WP_097055934.1">
    <property type="nucleotide sequence ID" value="NZ_OCMF01000002.1"/>
</dbReference>
<proteinExistence type="predicted"/>
<name>A0A285X453_9FLAO</name>
<reference evidence="2" key="1">
    <citation type="submission" date="2017-09" db="EMBL/GenBank/DDBJ databases">
        <authorList>
            <person name="Varghese N."/>
            <person name="Submissions S."/>
        </authorList>
    </citation>
    <scope>NUCLEOTIDE SEQUENCE [LARGE SCALE GENOMIC DNA]</scope>
    <source>
        <strain evidence="2">CGMCC 1.12641</strain>
    </source>
</reference>
<evidence type="ECO:0000313" key="2">
    <source>
        <dbReference type="Proteomes" id="UP000219193"/>
    </source>
</evidence>
<dbReference type="InterPro" id="IPR015946">
    <property type="entry name" value="KH_dom-like_a/b"/>
</dbReference>
<keyword evidence="2" id="KW-1185">Reference proteome</keyword>
<organism evidence="1 2">
    <name type="scientific">Salinimicrobium sediminis</name>
    <dbReference type="NCBI Taxonomy" id="1343891"/>
    <lineage>
        <taxon>Bacteria</taxon>
        <taxon>Pseudomonadati</taxon>
        <taxon>Bacteroidota</taxon>
        <taxon>Flavobacteriia</taxon>
        <taxon>Flavobacteriales</taxon>
        <taxon>Flavobacteriaceae</taxon>
        <taxon>Salinimicrobium</taxon>
    </lineage>
</organism>
<dbReference type="GO" id="GO:0004601">
    <property type="term" value="F:peroxidase activity"/>
    <property type="evidence" value="ECO:0007669"/>
    <property type="project" value="InterPro"/>
</dbReference>
<protein>
    <submittedName>
        <fullName evidence="1">Osmotically inducible protein OsmC</fullName>
    </submittedName>
</protein>
<accession>A0A285X453</accession>
<dbReference type="SUPFAM" id="SSF82784">
    <property type="entry name" value="OsmC-like"/>
    <property type="match status" value="1"/>
</dbReference>
<sequence length="137" mass="14896">MKRKATAVWNGTLKEGKGNLSTQSEVLNKTPYSFNTRFENEKGTNPEELVGAAHAGCFTMQLSANLSKEGFSPVTLETEATITLEDGSITKSHLVLKAKVPGVSQEKFEELVKHAKENCPISKLLNTEISLESTLNG</sequence>
<dbReference type="InterPro" id="IPR036102">
    <property type="entry name" value="OsmC/Ohrsf"/>
</dbReference>
<dbReference type="PANTHER" id="PTHR42830:SF1">
    <property type="entry name" value="OSMOTICALLY INDUCIBLE FAMILY PROTEIN"/>
    <property type="match status" value="1"/>
</dbReference>
<gene>
    <name evidence="1" type="ORF">SAMN06296241_1685</name>
</gene>
<dbReference type="Proteomes" id="UP000219193">
    <property type="component" value="Unassembled WGS sequence"/>
</dbReference>
<dbReference type="InterPro" id="IPR052707">
    <property type="entry name" value="OsmC_Ohr_Peroxiredoxin"/>
</dbReference>
<dbReference type="PANTHER" id="PTHR42830">
    <property type="entry name" value="OSMOTICALLY INDUCIBLE FAMILY PROTEIN"/>
    <property type="match status" value="1"/>
</dbReference>
<evidence type="ECO:0000313" key="1">
    <source>
        <dbReference type="EMBL" id="SOC80140.1"/>
    </source>
</evidence>
<dbReference type="GO" id="GO:0006979">
    <property type="term" value="P:response to oxidative stress"/>
    <property type="evidence" value="ECO:0007669"/>
    <property type="project" value="InterPro"/>
</dbReference>